<keyword evidence="5" id="KW-1185">Reference proteome</keyword>
<protein>
    <submittedName>
        <fullName evidence="4">Uncharacterized protein</fullName>
    </submittedName>
</protein>
<dbReference type="Proteomes" id="UP000541444">
    <property type="component" value="Unassembled WGS sequence"/>
</dbReference>
<dbReference type="Gene3D" id="3.90.1150.10">
    <property type="entry name" value="Aspartate Aminotransferase, domain 1"/>
    <property type="match status" value="1"/>
</dbReference>
<dbReference type="InterPro" id="IPR015422">
    <property type="entry name" value="PyrdxlP-dep_Trfase_small"/>
</dbReference>
<dbReference type="Gene3D" id="3.40.640.10">
    <property type="entry name" value="Type I PLP-dependent aspartate aminotransferase-like (Major domain)"/>
    <property type="match status" value="1"/>
</dbReference>
<reference evidence="4 5" key="1">
    <citation type="journal article" date="2020" name="IScience">
        <title>Genome Sequencing of the Endangered Kingdonia uniflora (Circaeasteraceae, Ranunculales) Reveals Potential Mechanisms of Evolutionary Specialization.</title>
        <authorList>
            <person name="Sun Y."/>
            <person name="Deng T."/>
            <person name="Zhang A."/>
            <person name="Moore M.J."/>
            <person name="Landis J.B."/>
            <person name="Lin N."/>
            <person name="Zhang H."/>
            <person name="Zhang X."/>
            <person name="Huang J."/>
            <person name="Zhang X."/>
            <person name="Sun H."/>
            <person name="Wang H."/>
        </authorList>
    </citation>
    <scope>NUCLEOTIDE SEQUENCE [LARGE SCALE GENOMIC DNA]</scope>
    <source>
        <strain evidence="4">TB1705</strain>
        <tissue evidence="4">Leaf</tissue>
    </source>
</reference>
<evidence type="ECO:0000313" key="5">
    <source>
        <dbReference type="Proteomes" id="UP000541444"/>
    </source>
</evidence>
<keyword evidence="1" id="KW-0032">Aminotransferase</keyword>
<sequence>MEPVIQGAGGMHMIDPLFQRVLVKECRSRKIPVIFDEVFTGFWRLGVEVGISWWFMTCTAFSFYFRVFSFQSAAEMLGCVPDIACFAKLLTGGVIPLSVTLATNDVFNSFKGDSKGFRNVLILQKVDLEEQISYGASARVHGHSYSAHAMGCTAAVKAIQWFKDPLTNLNMAAEGRHLKELWDVELVNQISSHPFVQRVVVALGTVCALELCTEGSDVGYGCLYATSLIRKLREDGIYMRLLGNVIYPMCGPCTSLVCNQLLNKVYERLHEFSQAKPTEVKSLAFM</sequence>
<comment type="caution">
    <text evidence="4">The sequence shown here is derived from an EMBL/GenBank/DDBJ whole genome shotgun (WGS) entry which is preliminary data.</text>
</comment>
<evidence type="ECO:0000313" key="4">
    <source>
        <dbReference type="EMBL" id="KAF6168699.1"/>
    </source>
</evidence>
<keyword evidence="3" id="KW-0663">Pyridoxal phosphate</keyword>
<organism evidence="4 5">
    <name type="scientific">Kingdonia uniflora</name>
    <dbReference type="NCBI Taxonomy" id="39325"/>
    <lineage>
        <taxon>Eukaryota</taxon>
        <taxon>Viridiplantae</taxon>
        <taxon>Streptophyta</taxon>
        <taxon>Embryophyta</taxon>
        <taxon>Tracheophyta</taxon>
        <taxon>Spermatophyta</taxon>
        <taxon>Magnoliopsida</taxon>
        <taxon>Ranunculales</taxon>
        <taxon>Circaeasteraceae</taxon>
        <taxon>Kingdonia</taxon>
    </lineage>
</organism>
<evidence type="ECO:0000256" key="1">
    <source>
        <dbReference type="ARBA" id="ARBA00022576"/>
    </source>
</evidence>
<dbReference type="GO" id="GO:0004141">
    <property type="term" value="F:dethiobiotin synthase activity"/>
    <property type="evidence" value="ECO:0007669"/>
    <property type="project" value="TreeGrafter"/>
</dbReference>
<dbReference type="EMBL" id="JACGCM010000685">
    <property type="protein sequence ID" value="KAF6168699.1"/>
    <property type="molecule type" value="Genomic_DNA"/>
</dbReference>
<proteinExistence type="predicted"/>
<dbReference type="OrthoDB" id="1720978at2759"/>
<dbReference type="AlphaFoldDB" id="A0A7J7NND2"/>
<evidence type="ECO:0000256" key="3">
    <source>
        <dbReference type="ARBA" id="ARBA00022898"/>
    </source>
</evidence>
<dbReference type="InterPro" id="IPR015421">
    <property type="entry name" value="PyrdxlP-dep_Trfase_major"/>
</dbReference>
<dbReference type="GO" id="GO:0009102">
    <property type="term" value="P:biotin biosynthetic process"/>
    <property type="evidence" value="ECO:0007669"/>
    <property type="project" value="TreeGrafter"/>
</dbReference>
<accession>A0A7J7NND2</accession>
<dbReference type="GO" id="GO:0005739">
    <property type="term" value="C:mitochondrion"/>
    <property type="evidence" value="ECO:0007669"/>
    <property type="project" value="TreeGrafter"/>
</dbReference>
<dbReference type="PANTHER" id="PTHR42684">
    <property type="entry name" value="ADENOSYLMETHIONINE-8-AMINO-7-OXONONANOATE AMINOTRANSFERASE"/>
    <property type="match status" value="1"/>
</dbReference>
<name>A0A7J7NND2_9MAGN</name>
<dbReference type="PANTHER" id="PTHR42684:SF3">
    <property type="entry name" value="ADENOSYLMETHIONINE-8-AMINO-7-OXONONANOATE AMINOTRANSFERASE"/>
    <property type="match status" value="1"/>
</dbReference>
<dbReference type="GO" id="GO:0004015">
    <property type="term" value="F:adenosylmethionine-8-amino-7-oxononanoate transaminase activity"/>
    <property type="evidence" value="ECO:0007669"/>
    <property type="project" value="TreeGrafter"/>
</dbReference>
<keyword evidence="2" id="KW-0808">Transferase</keyword>
<dbReference type="GO" id="GO:0030170">
    <property type="term" value="F:pyridoxal phosphate binding"/>
    <property type="evidence" value="ECO:0007669"/>
    <property type="project" value="InterPro"/>
</dbReference>
<dbReference type="SUPFAM" id="SSF53383">
    <property type="entry name" value="PLP-dependent transferases"/>
    <property type="match status" value="1"/>
</dbReference>
<dbReference type="InterPro" id="IPR015424">
    <property type="entry name" value="PyrdxlP-dep_Trfase"/>
</dbReference>
<dbReference type="InterPro" id="IPR005814">
    <property type="entry name" value="Aminotrans_3"/>
</dbReference>
<dbReference type="Pfam" id="PF00202">
    <property type="entry name" value="Aminotran_3"/>
    <property type="match status" value="1"/>
</dbReference>
<evidence type="ECO:0000256" key="2">
    <source>
        <dbReference type="ARBA" id="ARBA00022679"/>
    </source>
</evidence>
<gene>
    <name evidence="4" type="ORF">GIB67_026585</name>
</gene>